<evidence type="ECO:0000259" key="2">
    <source>
        <dbReference type="Pfam" id="PF09937"/>
    </source>
</evidence>
<proteinExistence type="predicted"/>
<dbReference type="AlphaFoldDB" id="A0A2K8KKF4"/>
<feature type="region of interest" description="Disordered" evidence="1">
    <location>
        <begin position="327"/>
        <end position="357"/>
    </location>
</feature>
<dbReference type="InterPro" id="IPR018683">
    <property type="entry name" value="DUF2169"/>
</dbReference>
<reference evidence="3 4" key="1">
    <citation type="journal article" date="2017" name="Environ. Microbiol.">
        <title>Genomic and physiological analyses of 'Reinekea forsetii' reveal a versatile opportunistic lifestyle during spring algae blooms.</title>
        <authorList>
            <person name="Avci B."/>
            <person name="Hahnke R.L."/>
            <person name="Chafee M."/>
            <person name="Fischer T."/>
            <person name="Gruber-Vodicka H."/>
            <person name="Tegetmeyer H.E."/>
            <person name="Harder J."/>
            <person name="Fuchs B.M."/>
            <person name="Amann R.I."/>
            <person name="Teeling H."/>
        </authorList>
    </citation>
    <scope>NUCLEOTIDE SEQUENCE [LARGE SCALE GENOMIC DNA]</scope>
    <source>
        <strain evidence="3 4">Hel1_31_D35</strain>
    </source>
</reference>
<dbReference type="OrthoDB" id="5290767at2"/>
<dbReference type="EMBL" id="CP011797">
    <property type="protein sequence ID" value="ATX75322.1"/>
    <property type="molecule type" value="Genomic_DNA"/>
</dbReference>
<keyword evidence="4" id="KW-1185">Reference proteome</keyword>
<evidence type="ECO:0000256" key="1">
    <source>
        <dbReference type="SAM" id="MobiDB-lite"/>
    </source>
</evidence>
<dbReference type="RefSeq" id="WP_100255738.1">
    <property type="nucleotide sequence ID" value="NZ_CP011797.1"/>
</dbReference>
<sequence>MRVIKPLELSVQIRPFEFSRQKMLAIGVHLAQPFDARRALFSEQDLWTLAAQYLSEWDVYDEGMPKPVGEYLVYGSYYGSVPMAADHVQVQVGSLSKTLKVIGRRQWRISIGSTNAEALSTLPIRYDVAYGGAQIKANPVGIGADALLLPQIEHPDDPFSHPNQPIVSAGFTARNILWSPRQEKWGTYSGRWQETDAPGFAKDIDWTIFNLAPEDQWLKAGFWQGGEPFKVRNMHPQQPILEGQLGQWRIRLFVLKAEQLFELTAKFETCWLFPTEQVQTGCYRAQCTTDTFDGSEINALLVAYEDPLGPEKTVQHYADALTRRLAPEGDIEDPDDLALRPNGEPLSVLHPPEPSRVPEVVLPGAGAGIGLGALAALAKMKGGKSGAEAEAAVAAEAKVDDASATELSVGTAAPADGAVPANVENNAQAPASETDAAPESRPEDPAVAEAMADLDALMELMADQIASANALMMKNRHAMGLTDELMAGLSDEGGIDALLKEVLPAGSPTADVINDPSALQELLAEPARMMEAAQEAGLNAGALAEHKELIEAILQGTATPEDVEALLEKIPLETAAKMMAEANLESGLDPAILTAIKKATGYKSN</sequence>
<name>A0A2K8KKF4_9GAMM</name>
<gene>
    <name evidence="3" type="ORF">REIFOR_00145</name>
</gene>
<dbReference type="KEGG" id="rfo:REIFOR_00145"/>
<organism evidence="3 4">
    <name type="scientific">Reinekea forsetii</name>
    <dbReference type="NCBI Taxonomy" id="1336806"/>
    <lineage>
        <taxon>Bacteria</taxon>
        <taxon>Pseudomonadati</taxon>
        <taxon>Pseudomonadota</taxon>
        <taxon>Gammaproteobacteria</taxon>
        <taxon>Oceanospirillales</taxon>
        <taxon>Saccharospirillaceae</taxon>
        <taxon>Reinekea</taxon>
    </lineage>
</organism>
<dbReference type="Pfam" id="PF09937">
    <property type="entry name" value="DUF2169"/>
    <property type="match status" value="1"/>
</dbReference>
<accession>A0A2K8KKF4</accession>
<dbReference type="Proteomes" id="UP000229757">
    <property type="component" value="Chromosome"/>
</dbReference>
<protein>
    <recommendedName>
        <fullName evidence="2">DUF2169 domain-containing protein</fullName>
    </recommendedName>
</protein>
<feature type="domain" description="DUF2169" evidence="2">
    <location>
        <begin position="31"/>
        <end position="278"/>
    </location>
</feature>
<evidence type="ECO:0000313" key="3">
    <source>
        <dbReference type="EMBL" id="ATX75322.1"/>
    </source>
</evidence>
<evidence type="ECO:0000313" key="4">
    <source>
        <dbReference type="Proteomes" id="UP000229757"/>
    </source>
</evidence>